<feature type="transmembrane region" description="Helical" evidence="1">
    <location>
        <begin position="266"/>
        <end position="285"/>
    </location>
</feature>
<gene>
    <name evidence="2" type="ORF">FHS49_001778</name>
</gene>
<feature type="transmembrane region" description="Helical" evidence="1">
    <location>
        <begin position="173"/>
        <end position="197"/>
    </location>
</feature>
<evidence type="ECO:0008006" key="4">
    <source>
        <dbReference type="Google" id="ProtNLM"/>
    </source>
</evidence>
<sequence length="370" mass="41247">MSETKVTERDLRIDFLRGFFIVSLSATHYTWFASVAGYGSIARFYDMQPFGFSSPAEFFVFFSGYVLTLVLGRNYDKVGFWLTQARTLDRAWSLYVLNVFTLAIIAGSAAFLFANAPGLAAVSKTDRFLADPAGFLFQFLTFQTNFAFFEILRNYIFFIPLVAIFLKLSRIHAALPLGISFAVWAVYQLGLIPGFHYVTFNPLGWQFLFFLGGGVALIKPLTQWTFPRRGLQIAACLGLIALAFAFKMLVFPGIQAESIPHAQKVSVGPLRVLHFLLILWTAMLITPASNVLRRSRIVMSVVAVGQNSLECFCLTNILVYFGAHLLSEDPASVPRYFAILLGVVTLVLLGGRMFGWFKSAPWVKRAKAAA</sequence>
<feature type="transmembrane region" description="Helical" evidence="1">
    <location>
        <begin position="15"/>
        <end position="32"/>
    </location>
</feature>
<dbReference type="InterPro" id="IPR014550">
    <property type="entry name" value="UCP028704_OpgC"/>
</dbReference>
<feature type="transmembrane region" description="Helical" evidence="1">
    <location>
        <begin position="233"/>
        <end position="254"/>
    </location>
</feature>
<feature type="transmembrane region" description="Helical" evidence="1">
    <location>
        <begin position="146"/>
        <end position="166"/>
    </location>
</feature>
<feature type="transmembrane region" description="Helical" evidence="1">
    <location>
        <begin position="52"/>
        <end position="71"/>
    </location>
</feature>
<accession>A0A7W9AHG0</accession>
<feature type="transmembrane region" description="Helical" evidence="1">
    <location>
        <begin position="92"/>
        <end position="114"/>
    </location>
</feature>
<dbReference type="RefSeq" id="WP_184017550.1">
    <property type="nucleotide sequence ID" value="NZ_JACIJC010000003.1"/>
</dbReference>
<dbReference type="PIRSF" id="PIRSF028704">
    <property type="entry name" value="UPC028704"/>
    <property type="match status" value="1"/>
</dbReference>
<evidence type="ECO:0000256" key="1">
    <source>
        <dbReference type="SAM" id="Phobius"/>
    </source>
</evidence>
<feature type="transmembrane region" description="Helical" evidence="1">
    <location>
        <begin position="203"/>
        <end position="221"/>
    </location>
</feature>
<keyword evidence="3" id="KW-1185">Reference proteome</keyword>
<keyword evidence="1" id="KW-0472">Membrane</keyword>
<dbReference type="PANTHER" id="PTHR38592:SF3">
    <property type="entry name" value="BLL4819 PROTEIN"/>
    <property type="match status" value="1"/>
</dbReference>
<dbReference type="EMBL" id="JACIJC010000003">
    <property type="protein sequence ID" value="MBB5685762.1"/>
    <property type="molecule type" value="Genomic_DNA"/>
</dbReference>
<keyword evidence="1" id="KW-1133">Transmembrane helix</keyword>
<comment type="caution">
    <text evidence="2">The sequence shown here is derived from an EMBL/GenBank/DDBJ whole genome shotgun (WGS) entry which is preliminary data.</text>
</comment>
<feature type="transmembrane region" description="Helical" evidence="1">
    <location>
        <begin position="335"/>
        <end position="357"/>
    </location>
</feature>
<name>A0A7W9AHG0_9SPHN</name>
<reference evidence="2 3" key="1">
    <citation type="submission" date="2020-08" db="EMBL/GenBank/DDBJ databases">
        <title>Genomic Encyclopedia of Type Strains, Phase IV (KMG-IV): sequencing the most valuable type-strain genomes for metagenomic binning, comparative biology and taxonomic classification.</title>
        <authorList>
            <person name="Goeker M."/>
        </authorList>
    </citation>
    <scope>NUCLEOTIDE SEQUENCE [LARGE SCALE GENOMIC DNA]</scope>
    <source>
        <strain evidence="2 3">DSM 25079</strain>
    </source>
</reference>
<dbReference type="AlphaFoldDB" id="A0A7W9AHG0"/>
<evidence type="ECO:0000313" key="3">
    <source>
        <dbReference type="Proteomes" id="UP000549617"/>
    </source>
</evidence>
<dbReference type="Proteomes" id="UP000549617">
    <property type="component" value="Unassembled WGS sequence"/>
</dbReference>
<feature type="transmembrane region" description="Helical" evidence="1">
    <location>
        <begin position="297"/>
        <end position="323"/>
    </location>
</feature>
<evidence type="ECO:0000313" key="2">
    <source>
        <dbReference type="EMBL" id="MBB5685762.1"/>
    </source>
</evidence>
<dbReference type="PANTHER" id="PTHR38592">
    <property type="entry name" value="BLL4819 PROTEIN"/>
    <property type="match status" value="1"/>
</dbReference>
<keyword evidence="1" id="KW-0812">Transmembrane</keyword>
<proteinExistence type="predicted"/>
<dbReference type="Pfam" id="PF10129">
    <property type="entry name" value="OpgC_C"/>
    <property type="match status" value="1"/>
</dbReference>
<protein>
    <recommendedName>
        <fullName evidence="4">Acyltransferase</fullName>
    </recommendedName>
</protein>
<organism evidence="2 3">
    <name type="scientific">Sphingobium boeckii</name>
    <dbReference type="NCBI Taxonomy" id="1082345"/>
    <lineage>
        <taxon>Bacteria</taxon>
        <taxon>Pseudomonadati</taxon>
        <taxon>Pseudomonadota</taxon>
        <taxon>Alphaproteobacteria</taxon>
        <taxon>Sphingomonadales</taxon>
        <taxon>Sphingomonadaceae</taxon>
        <taxon>Sphingobium</taxon>
    </lineage>
</organism>